<dbReference type="AlphaFoldDB" id="A0A1M7N8F0"/>
<accession>A0A1M7N8F0</accession>
<dbReference type="Gene3D" id="3.40.50.300">
    <property type="entry name" value="P-loop containing nucleotide triphosphate hydrolases"/>
    <property type="match status" value="2"/>
</dbReference>
<dbReference type="GO" id="GO:0005829">
    <property type="term" value="C:cytosol"/>
    <property type="evidence" value="ECO:0007669"/>
    <property type="project" value="TreeGrafter"/>
</dbReference>
<feature type="binding site" evidence="5">
    <location>
        <begin position="193"/>
        <end position="200"/>
    </location>
    <ligand>
        <name>ATP</name>
        <dbReference type="ChEBI" id="CHEBI:30616"/>
    </ligand>
</feature>
<evidence type="ECO:0000256" key="5">
    <source>
        <dbReference type="PROSITE-ProRule" id="PRU00560"/>
    </source>
</evidence>
<dbReference type="InterPro" id="IPR000212">
    <property type="entry name" value="DNA_helicase_UvrD/REP"/>
</dbReference>
<evidence type="ECO:0000256" key="3">
    <source>
        <dbReference type="ARBA" id="ARBA00022806"/>
    </source>
</evidence>
<dbReference type="GO" id="GO:0005524">
    <property type="term" value="F:ATP binding"/>
    <property type="evidence" value="ECO:0007669"/>
    <property type="project" value="UniProtKB-UniRule"/>
</dbReference>
<name>A0A1M7N8F0_9ACTN</name>
<sequence length="646" mass="70847">MDTELAEEQEYLRAARKTLTQMLDHARHRVATGETIAGDGYTAEVLGRLLRSRAKELAEEPDGPLFFGRLRFGPDAGDHADQQYYLGRRRIGLGAEMPLVIDWRAPVSSRFYRATATDPMGVQVRRRYGWSTSPAELTGYEDEHITSGLPSRYLTEEIERPRVGPMRDIVATIQADQDQLVRADLTTSTCVQGGPGTGKTAVGLHRVAYLLYAYRERLRRDSVLVLGPNPAFLRYISAVLPTLGEVEVEQGTLDDLLDSVPVRATDAAAAAAVKHDVRMAKVLRRALYGRIRPPAEPITIADGSYRWRVPEEYLARLVVSVRREAPTYGLGRERLRARVVGLVQRQAERRVGALSAAWTQRIGRSKPVKDLLEHCWPRVRPVDLVAELLTDSDAMSAAADGILTPAEQNAIGRRVKNRWTLADALLVDEVAGLIDHPPGYTHIVVDEAQDLSPMQCRAIARRCRYGSLTVLGDVAQGTTPWAAGSWPEQLGHLGQPDASVTPLTTGFRVPAAVLELADRLLDVDVPRTRSYRTDGWVNCRHTDDLIAGVVSAVRDALRYEGSIGVITADAAAERVSAALTSVGDPRVNTIPASLAKGLEYDHVVAVEPADIVDAEPRGTNRLYVVLTRAVSRLDVVHSRPLPAALG</sequence>
<keyword evidence="2 5" id="KW-0378">Hydrolase</keyword>
<dbReference type="InterPro" id="IPR027417">
    <property type="entry name" value="P-loop_NTPase"/>
</dbReference>
<reference evidence="7 8" key="1">
    <citation type="submission" date="2016-11" db="EMBL/GenBank/DDBJ databases">
        <authorList>
            <person name="Jaros S."/>
            <person name="Januszkiewicz K."/>
            <person name="Wedrychowicz H."/>
        </authorList>
    </citation>
    <scope>NUCLEOTIDE SEQUENCE [LARGE SCALE GENOMIC DNA]</scope>
    <source>
        <strain evidence="7 8">DSM 46144</strain>
    </source>
</reference>
<evidence type="ECO:0000256" key="4">
    <source>
        <dbReference type="ARBA" id="ARBA00022840"/>
    </source>
</evidence>
<keyword evidence="4 5" id="KW-0067">ATP-binding</keyword>
<dbReference type="EMBL" id="FRCS01000002">
    <property type="protein sequence ID" value="SHM99362.1"/>
    <property type="molecule type" value="Genomic_DNA"/>
</dbReference>
<dbReference type="SUPFAM" id="SSF52540">
    <property type="entry name" value="P-loop containing nucleoside triphosphate hydrolases"/>
    <property type="match status" value="1"/>
</dbReference>
<organism evidence="7 8">
    <name type="scientific">Cryptosporangium aurantiacum</name>
    <dbReference type="NCBI Taxonomy" id="134849"/>
    <lineage>
        <taxon>Bacteria</taxon>
        <taxon>Bacillati</taxon>
        <taxon>Actinomycetota</taxon>
        <taxon>Actinomycetes</taxon>
        <taxon>Cryptosporangiales</taxon>
        <taxon>Cryptosporangiaceae</taxon>
        <taxon>Cryptosporangium</taxon>
    </lineage>
</organism>
<dbReference type="GO" id="GO:0016787">
    <property type="term" value="F:hydrolase activity"/>
    <property type="evidence" value="ECO:0007669"/>
    <property type="project" value="UniProtKB-UniRule"/>
</dbReference>
<evidence type="ECO:0000256" key="1">
    <source>
        <dbReference type="ARBA" id="ARBA00022741"/>
    </source>
</evidence>
<dbReference type="PANTHER" id="PTHR11070">
    <property type="entry name" value="UVRD / RECB / PCRA DNA HELICASE FAMILY MEMBER"/>
    <property type="match status" value="1"/>
</dbReference>
<evidence type="ECO:0000256" key="2">
    <source>
        <dbReference type="ARBA" id="ARBA00022801"/>
    </source>
</evidence>
<dbReference type="GO" id="GO:0003677">
    <property type="term" value="F:DNA binding"/>
    <property type="evidence" value="ECO:0007669"/>
    <property type="project" value="InterPro"/>
</dbReference>
<dbReference type="GO" id="GO:0043138">
    <property type="term" value="F:3'-5' DNA helicase activity"/>
    <property type="evidence" value="ECO:0007669"/>
    <property type="project" value="TreeGrafter"/>
</dbReference>
<evidence type="ECO:0000259" key="6">
    <source>
        <dbReference type="PROSITE" id="PS51198"/>
    </source>
</evidence>
<keyword evidence="8" id="KW-1185">Reference proteome</keyword>
<dbReference type="Proteomes" id="UP000184440">
    <property type="component" value="Unassembled WGS sequence"/>
</dbReference>
<dbReference type="GO" id="GO:0000725">
    <property type="term" value="P:recombinational repair"/>
    <property type="evidence" value="ECO:0007669"/>
    <property type="project" value="TreeGrafter"/>
</dbReference>
<gene>
    <name evidence="7" type="ORF">SAMN05443668_102452</name>
</gene>
<evidence type="ECO:0000313" key="8">
    <source>
        <dbReference type="Proteomes" id="UP000184440"/>
    </source>
</evidence>
<proteinExistence type="predicted"/>
<feature type="domain" description="UvrD-like helicase ATP-binding" evidence="6">
    <location>
        <begin position="172"/>
        <end position="510"/>
    </location>
</feature>
<dbReference type="InterPro" id="IPR014016">
    <property type="entry name" value="UvrD-like_ATP-bd"/>
</dbReference>
<dbReference type="PROSITE" id="PS51198">
    <property type="entry name" value="UVRD_HELICASE_ATP_BIND"/>
    <property type="match status" value="1"/>
</dbReference>
<dbReference type="PANTHER" id="PTHR11070:SF45">
    <property type="entry name" value="DNA 3'-5' HELICASE"/>
    <property type="match status" value="1"/>
</dbReference>
<keyword evidence="3 5" id="KW-0347">Helicase</keyword>
<keyword evidence="1 5" id="KW-0547">Nucleotide-binding</keyword>
<evidence type="ECO:0000313" key="7">
    <source>
        <dbReference type="EMBL" id="SHM99362.1"/>
    </source>
</evidence>
<protein>
    <submittedName>
        <fullName evidence="7">DNA helicase IV</fullName>
    </submittedName>
</protein>
<dbReference type="STRING" id="134849.SAMN05443668_102452"/>